<dbReference type="Gene3D" id="1.10.8.500">
    <property type="entry name" value="HAMP domain in histidine kinase"/>
    <property type="match status" value="1"/>
</dbReference>
<dbReference type="SUPFAM" id="SSF58104">
    <property type="entry name" value="Methyl-accepting chemotaxis protein (MCP) signaling domain"/>
    <property type="match status" value="1"/>
</dbReference>
<comment type="similarity">
    <text evidence="4">Belongs to the methyl-accepting chemotaxis (MCP) protein family.</text>
</comment>
<dbReference type="OrthoDB" id="9772755at2"/>
<keyword evidence="12" id="KW-1185">Reference proteome</keyword>
<feature type="domain" description="HAMP" evidence="10">
    <location>
        <begin position="210"/>
        <end position="264"/>
    </location>
</feature>
<dbReference type="InterPro" id="IPR000727">
    <property type="entry name" value="T_SNARE_dom"/>
</dbReference>
<reference evidence="11 12" key="1">
    <citation type="submission" date="2019-02" db="EMBL/GenBank/DDBJ databases">
        <title>Deep-cultivation of Planctomycetes and their phenomic and genomic characterization uncovers novel biology.</title>
        <authorList>
            <person name="Wiegand S."/>
            <person name="Jogler M."/>
            <person name="Boedeker C."/>
            <person name="Pinto D."/>
            <person name="Vollmers J."/>
            <person name="Rivas-Marin E."/>
            <person name="Kohn T."/>
            <person name="Peeters S.H."/>
            <person name="Heuer A."/>
            <person name="Rast P."/>
            <person name="Oberbeckmann S."/>
            <person name="Bunk B."/>
            <person name="Jeske O."/>
            <person name="Meyerdierks A."/>
            <person name="Storesund J.E."/>
            <person name="Kallscheuer N."/>
            <person name="Luecker S."/>
            <person name="Lage O.M."/>
            <person name="Pohl T."/>
            <person name="Merkel B.J."/>
            <person name="Hornburger P."/>
            <person name="Mueller R.-W."/>
            <person name="Bruemmer F."/>
            <person name="Labrenz M."/>
            <person name="Spormann A.M."/>
            <person name="Op Den Camp H."/>
            <person name="Overmann J."/>
            <person name="Amann R."/>
            <person name="Jetten M.S.M."/>
            <person name="Mascher T."/>
            <person name="Medema M.H."/>
            <person name="Devos D.P."/>
            <person name="Kaster A.-K."/>
            <person name="Ovreas L."/>
            <person name="Rohde M."/>
            <person name="Galperin M.Y."/>
            <person name="Jogler C."/>
        </authorList>
    </citation>
    <scope>NUCLEOTIDE SEQUENCE [LARGE SCALE GENOMIC DNA]</scope>
    <source>
        <strain evidence="11 12">CA13</strain>
    </source>
</reference>
<evidence type="ECO:0000313" key="12">
    <source>
        <dbReference type="Proteomes" id="UP000315010"/>
    </source>
</evidence>
<dbReference type="PROSITE" id="PS50111">
    <property type="entry name" value="CHEMOTAXIS_TRANSDUC_2"/>
    <property type="match status" value="1"/>
</dbReference>
<dbReference type="RefSeq" id="WP_146393777.1">
    <property type="nucleotide sequence ID" value="NZ_SJPJ01000001.1"/>
</dbReference>
<dbReference type="Pfam" id="PF00672">
    <property type="entry name" value="HAMP"/>
    <property type="match status" value="1"/>
</dbReference>
<evidence type="ECO:0000256" key="4">
    <source>
        <dbReference type="ARBA" id="ARBA00029447"/>
    </source>
</evidence>
<evidence type="ECO:0000256" key="1">
    <source>
        <dbReference type="ARBA" id="ARBA00004429"/>
    </source>
</evidence>
<gene>
    <name evidence="11" type="primary">mcp4_1</name>
    <name evidence="11" type="ORF">CA13_01160</name>
</gene>
<dbReference type="InterPro" id="IPR004089">
    <property type="entry name" value="MCPsignal_dom"/>
</dbReference>
<sequence>MTLTIARKLFLIGALGCAALICVMVITLHGAASIQQSVQSQADASHYAMSAKDLQFHCTQVQQWLTDISATRGLEGFDDGFEMAEEHARLFEETLNKFEEQYKTHNNADRVLLVREIRDSFGIYHQTGKRLAQAYIDGGPEKGNAMMKEFDVAAEQINDQLVSIATHHQNLLQTSIDEATSESLTNQRMVLATGSLGTLALVVFSLLISRSITKPLRQTISALKNISEGDGDLTRRLDGSRQDELGELATQFNAFATSVQSIIHEIAQQAAMLSHLSEDLHGVAKGNLSETAELMTQSDIMSTSATQVGDMMQESGSGTCELSDNSKRLADTVSELTACIADIAKSAERASSVAGESADLVGKNDESISRLHSAATEIGRVVDVIQEIAEQTNLLALNATIEAARAGEAGKGFAVVATEVKELAKQTANATIDIRKRIAGIQECSEQVVSSMDSIGNSISNVDGESKAIAAAVEQQSISAQEISQNVEQSASVAQSVAKRVQQSADLVRGIMQNSASVDNGVKSISESAARTRDASSRLTDVTDSLQSIIGRYKSAVNTDRGDRGGNETTGNDKPSAETCSQVVSDDVTDQQHLAV</sequence>
<dbReference type="SMART" id="SM00304">
    <property type="entry name" value="HAMP"/>
    <property type="match status" value="1"/>
</dbReference>
<evidence type="ECO:0000256" key="5">
    <source>
        <dbReference type="PROSITE-ProRule" id="PRU00284"/>
    </source>
</evidence>
<dbReference type="Gene3D" id="1.10.287.950">
    <property type="entry name" value="Methyl-accepting chemotaxis protein"/>
    <property type="match status" value="1"/>
</dbReference>
<dbReference type="Proteomes" id="UP000315010">
    <property type="component" value="Unassembled WGS sequence"/>
</dbReference>
<protein>
    <submittedName>
        <fullName evidence="11">Methyl-accepting chemotaxis protein 4</fullName>
    </submittedName>
</protein>
<dbReference type="PROSITE" id="PS50192">
    <property type="entry name" value="T_SNARE"/>
    <property type="match status" value="1"/>
</dbReference>
<comment type="caution">
    <text evidence="11">The sequence shown here is derived from an EMBL/GenBank/DDBJ whole genome shotgun (WGS) entry which is preliminary data.</text>
</comment>
<name>A0A5C5YUK8_9BACT</name>
<dbReference type="GO" id="GO:0007165">
    <property type="term" value="P:signal transduction"/>
    <property type="evidence" value="ECO:0007669"/>
    <property type="project" value="UniProtKB-KW"/>
</dbReference>
<feature type="domain" description="Methyl-accepting transducer" evidence="8">
    <location>
        <begin position="290"/>
        <end position="519"/>
    </location>
</feature>
<feature type="region of interest" description="Disordered" evidence="7">
    <location>
        <begin position="556"/>
        <end position="596"/>
    </location>
</feature>
<dbReference type="InterPro" id="IPR003660">
    <property type="entry name" value="HAMP_dom"/>
</dbReference>
<proteinExistence type="inferred from homology"/>
<dbReference type="Pfam" id="PF00015">
    <property type="entry name" value="MCPsignal"/>
    <property type="match status" value="1"/>
</dbReference>
<evidence type="ECO:0000259" key="8">
    <source>
        <dbReference type="PROSITE" id="PS50111"/>
    </source>
</evidence>
<feature type="compositionally biased region" description="Polar residues" evidence="7">
    <location>
        <begin position="567"/>
        <end position="584"/>
    </location>
</feature>
<keyword evidence="6" id="KW-0175">Coiled coil</keyword>
<feature type="coiled-coil region" evidence="6">
    <location>
        <begin position="81"/>
        <end position="108"/>
    </location>
</feature>
<dbReference type="GO" id="GO:0005886">
    <property type="term" value="C:plasma membrane"/>
    <property type="evidence" value="ECO:0007669"/>
    <property type="project" value="UniProtKB-SubCell"/>
</dbReference>
<accession>A0A5C5YUK8</accession>
<keyword evidence="3 5" id="KW-0807">Transducer</keyword>
<evidence type="ECO:0000313" key="11">
    <source>
        <dbReference type="EMBL" id="TWT78719.1"/>
    </source>
</evidence>
<evidence type="ECO:0000259" key="10">
    <source>
        <dbReference type="PROSITE" id="PS50885"/>
    </source>
</evidence>
<evidence type="ECO:0000256" key="3">
    <source>
        <dbReference type="ARBA" id="ARBA00023224"/>
    </source>
</evidence>
<keyword evidence="2" id="KW-0472">Membrane</keyword>
<dbReference type="PANTHER" id="PTHR32089">
    <property type="entry name" value="METHYL-ACCEPTING CHEMOTAXIS PROTEIN MCPB"/>
    <property type="match status" value="1"/>
</dbReference>
<keyword evidence="2" id="KW-0997">Cell inner membrane</keyword>
<dbReference type="EMBL" id="SJPJ01000001">
    <property type="protein sequence ID" value="TWT78719.1"/>
    <property type="molecule type" value="Genomic_DNA"/>
</dbReference>
<keyword evidence="2" id="KW-1003">Cell membrane</keyword>
<evidence type="ECO:0000256" key="7">
    <source>
        <dbReference type="SAM" id="MobiDB-lite"/>
    </source>
</evidence>
<feature type="domain" description="T-SNARE coiled-coil homology" evidence="9">
    <location>
        <begin position="442"/>
        <end position="504"/>
    </location>
</feature>
<evidence type="ECO:0000256" key="6">
    <source>
        <dbReference type="SAM" id="Coils"/>
    </source>
</evidence>
<comment type="subcellular location">
    <subcellularLocation>
        <location evidence="1">Cell inner membrane</location>
        <topology evidence="1">Multi-pass membrane protein</topology>
    </subcellularLocation>
</comment>
<evidence type="ECO:0000256" key="2">
    <source>
        <dbReference type="ARBA" id="ARBA00022519"/>
    </source>
</evidence>
<dbReference type="PANTHER" id="PTHR32089:SF112">
    <property type="entry name" value="LYSOZYME-LIKE PROTEIN-RELATED"/>
    <property type="match status" value="1"/>
</dbReference>
<dbReference type="PROSITE" id="PS50885">
    <property type="entry name" value="HAMP"/>
    <property type="match status" value="1"/>
</dbReference>
<evidence type="ECO:0000259" key="9">
    <source>
        <dbReference type="PROSITE" id="PS50192"/>
    </source>
</evidence>
<dbReference type="CDD" id="cd06225">
    <property type="entry name" value="HAMP"/>
    <property type="match status" value="1"/>
</dbReference>
<dbReference type="SMART" id="SM00283">
    <property type="entry name" value="MA"/>
    <property type="match status" value="1"/>
</dbReference>
<dbReference type="AlphaFoldDB" id="A0A5C5YUK8"/>
<organism evidence="11 12">
    <name type="scientific">Novipirellula herctigrandis</name>
    <dbReference type="NCBI Taxonomy" id="2527986"/>
    <lineage>
        <taxon>Bacteria</taxon>
        <taxon>Pseudomonadati</taxon>
        <taxon>Planctomycetota</taxon>
        <taxon>Planctomycetia</taxon>
        <taxon>Pirellulales</taxon>
        <taxon>Pirellulaceae</taxon>
        <taxon>Novipirellula</taxon>
    </lineage>
</organism>